<accession>A0A381XT29</accession>
<organism evidence="1">
    <name type="scientific">marine metagenome</name>
    <dbReference type="NCBI Taxonomy" id="408172"/>
    <lineage>
        <taxon>unclassified sequences</taxon>
        <taxon>metagenomes</taxon>
        <taxon>ecological metagenomes</taxon>
    </lineage>
</organism>
<dbReference type="EMBL" id="UINC01016277">
    <property type="protein sequence ID" value="SVA67888.1"/>
    <property type="molecule type" value="Genomic_DNA"/>
</dbReference>
<reference evidence="1" key="1">
    <citation type="submission" date="2018-05" db="EMBL/GenBank/DDBJ databases">
        <authorList>
            <person name="Lanie J.A."/>
            <person name="Ng W.-L."/>
            <person name="Kazmierczak K.M."/>
            <person name="Andrzejewski T.M."/>
            <person name="Davidsen T.M."/>
            <person name="Wayne K.J."/>
            <person name="Tettelin H."/>
            <person name="Glass J.I."/>
            <person name="Rusch D."/>
            <person name="Podicherti R."/>
            <person name="Tsui H.-C.T."/>
            <person name="Winkler M.E."/>
        </authorList>
    </citation>
    <scope>NUCLEOTIDE SEQUENCE</scope>
</reference>
<sequence length="60" mass="6304">MGNNSRKLLFSLILAALSTSVWAQRHNQPASDVLLHEDLWGNPTFIGGVTNGGANATGLA</sequence>
<dbReference type="AlphaFoldDB" id="A0A381XT29"/>
<protein>
    <submittedName>
        <fullName evidence="1">Uncharacterized protein</fullName>
    </submittedName>
</protein>
<gene>
    <name evidence="1" type="ORF">METZ01_LOCUS120742</name>
</gene>
<proteinExistence type="predicted"/>
<name>A0A381XT29_9ZZZZ</name>
<evidence type="ECO:0000313" key="1">
    <source>
        <dbReference type="EMBL" id="SVA67888.1"/>
    </source>
</evidence>